<dbReference type="Gene3D" id="2.60.200.20">
    <property type="match status" value="1"/>
</dbReference>
<feature type="binding site" evidence="5">
    <location>
        <begin position="90"/>
        <end position="97"/>
    </location>
    <ligand>
        <name>ATP</name>
        <dbReference type="ChEBI" id="CHEBI:30616"/>
    </ligand>
</feature>
<feature type="compositionally biased region" description="Pro residues" evidence="7">
    <location>
        <begin position="1333"/>
        <end position="1357"/>
    </location>
</feature>
<evidence type="ECO:0000256" key="7">
    <source>
        <dbReference type="SAM" id="MobiDB-lite"/>
    </source>
</evidence>
<dbReference type="Proteomes" id="UP000604046">
    <property type="component" value="Unassembled WGS sequence"/>
</dbReference>
<dbReference type="InterPro" id="IPR027640">
    <property type="entry name" value="Kinesin-like_fam"/>
</dbReference>
<feature type="coiled-coil region" evidence="6">
    <location>
        <begin position="346"/>
        <end position="463"/>
    </location>
</feature>
<feature type="region of interest" description="Disordered" evidence="7">
    <location>
        <begin position="1314"/>
        <end position="1388"/>
    </location>
</feature>
<feature type="domain" description="Kinesin motor" evidence="8">
    <location>
        <begin position="1"/>
        <end position="338"/>
    </location>
</feature>
<dbReference type="GO" id="GO:0007018">
    <property type="term" value="P:microtubule-based movement"/>
    <property type="evidence" value="ECO:0007669"/>
    <property type="project" value="InterPro"/>
</dbReference>
<evidence type="ECO:0000256" key="5">
    <source>
        <dbReference type="PROSITE-ProRule" id="PRU00283"/>
    </source>
</evidence>
<dbReference type="PROSITE" id="PS50067">
    <property type="entry name" value="KINESIN_MOTOR_2"/>
    <property type="match status" value="1"/>
</dbReference>
<feature type="compositionally biased region" description="Pro residues" evidence="7">
    <location>
        <begin position="1366"/>
        <end position="1378"/>
    </location>
</feature>
<keyword evidence="1 5" id="KW-0547">Nucleotide-binding</keyword>
<proteinExistence type="inferred from homology"/>
<organism evidence="9 10">
    <name type="scientific">Symbiodinium natans</name>
    <dbReference type="NCBI Taxonomy" id="878477"/>
    <lineage>
        <taxon>Eukaryota</taxon>
        <taxon>Sar</taxon>
        <taxon>Alveolata</taxon>
        <taxon>Dinophyceae</taxon>
        <taxon>Suessiales</taxon>
        <taxon>Symbiodiniaceae</taxon>
        <taxon>Symbiodinium</taxon>
    </lineage>
</organism>
<feature type="region of interest" description="Disordered" evidence="7">
    <location>
        <begin position="1483"/>
        <end position="1502"/>
    </location>
</feature>
<comment type="similarity">
    <text evidence="5">Belongs to the TRAFAC class myosin-kinesin ATPase superfamily. Kinesin family.</text>
</comment>
<keyword evidence="3 6" id="KW-0175">Coiled coil</keyword>
<evidence type="ECO:0000313" key="9">
    <source>
        <dbReference type="EMBL" id="CAE7369250.1"/>
    </source>
</evidence>
<dbReference type="InterPro" id="IPR019821">
    <property type="entry name" value="Kinesin_motor_CS"/>
</dbReference>
<dbReference type="SUPFAM" id="SSF49879">
    <property type="entry name" value="SMAD/FHA domain"/>
    <property type="match status" value="1"/>
</dbReference>
<dbReference type="PROSITE" id="PS00411">
    <property type="entry name" value="KINESIN_MOTOR_1"/>
    <property type="match status" value="1"/>
</dbReference>
<evidence type="ECO:0000313" key="10">
    <source>
        <dbReference type="Proteomes" id="UP000604046"/>
    </source>
</evidence>
<dbReference type="InterPro" id="IPR001752">
    <property type="entry name" value="Kinesin_motor_dom"/>
</dbReference>
<dbReference type="PANTHER" id="PTHR47968">
    <property type="entry name" value="CENTROMERE PROTEIN E"/>
    <property type="match status" value="1"/>
</dbReference>
<comment type="caution">
    <text evidence="9">The sequence shown here is derived from an EMBL/GenBank/DDBJ whole genome shotgun (WGS) entry which is preliminary data.</text>
</comment>
<name>A0A812PYM6_9DINO</name>
<keyword evidence="2 5" id="KW-0067">ATP-binding</keyword>
<evidence type="ECO:0000256" key="4">
    <source>
        <dbReference type="ARBA" id="ARBA00023175"/>
    </source>
</evidence>
<feature type="coiled-coil region" evidence="6">
    <location>
        <begin position="516"/>
        <end position="568"/>
    </location>
</feature>
<accession>A0A812PYM6</accession>
<reference evidence="9" key="1">
    <citation type="submission" date="2021-02" db="EMBL/GenBank/DDBJ databases">
        <authorList>
            <person name="Dougan E. K."/>
            <person name="Rhodes N."/>
            <person name="Thang M."/>
            <person name="Chan C."/>
        </authorList>
    </citation>
    <scope>NUCLEOTIDE SEQUENCE</scope>
</reference>
<dbReference type="InterPro" id="IPR008984">
    <property type="entry name" value="SMAD_FHA_dom_sf"/>
</dbReference>
<protein>
    <submittedName>
        <fullName evidence="9">Kif1 protein</fullName>
    </submittedName>
</protein>
<dbReference type="GO" id="GO:0008017">
    <property type="term" value="F:microtubule binding"/>
    <property type="evidence" value="ECO:0007669"/>
    <property type="project" value="InterPro"/>
</dbReference>
<dbReference type="SUPFAM" id="SSF52540">
    <property type="entry name" value="P-loop containing nucleoside triphosphate hydrolases"/>
    <property type="match status" value="1"/>
</dbReference>
<dbReference type="EMBL" id="CAJNDS010002201">
    <property type="protein sequence ID" value="CAE7369250.1"/>
    <property type="molecule type" value="Genomic_DNA"/>
</dbReference>
<dbReference type="Pfam" id="PF00225">
    <property type="entry name" value="Kinesin"/>
    <property type="match status" value="1"/>
</dbReference>
<dbReference type="SMART" id="SM00129">
    <property type="entry name" value="KISc"/>
    <property type="match status" value="1"/>
</dbReference>
<evidence type="ECO:0000256" key="2">
    <source>
        <dbReference type="ARBA" id="ARBA00022840"/>
    </source>
</evidence>
<dbReference type="Pfam" id="PF16183">
    <property type="entry name" value="Kinesin_assoc"/>
    <property type="match status" value="1"/>
</dbReference>
<dbReference type="InterPro" id="IPR032405">
    <property type="entry name" value="Kinesin_assoc"/>
</dbReference>
<gene>
    <name evidence="9" type="primary">kif1</name>
    <name evidence="9" type="ORF">SNAT2548_LOCUS20115</name>
</gene>
<feature type="coiled-coil region" evidence="6">
    <location>
        <begin position="1256"/>
        <end position="1283"/>
    </location>
</feature>
<evidence type="ECO:0000256" key="1">
    <source>
        <dbReference type="ARBA" id="ARBA00022741"/>
    </source>
</evidence>
<sequence length="1502" mass="168199">MEGEAEKGCGCAVTKIYDPNDMTAPPKSYAFDRSWWSCDGSMEDPDRPGFRIPDGPNSKYVDQDMVWNDIGKLVMKNALRGYNCTVFAYGQSGCGKSYSVVGDPPNVGIIPRTVTAVFEVVDGNTDPDVRYNVEIAMLEVYMDEVYDLLEPRKKDRQKLNVFNNKGEVFIYDPKDRKNMDKIWRACSNHDKAESFRKMGDANRSIRATGMNPESSRGHTLFIVRFRKEVKRGGWVEEFRSKLCLVDLAGSERAHDTGLTGVGLEEGIAINQSLSALGQCLVQLCKGERVNHTDKLTRLLSESLGGNAVTVMIAALSPADINYNDTVSTLRFADNAKKMPVKVKKQLDPTAELIKQLQEENAKLQAQLTSMGSEEIEKERREWEEKLAAADQKVADSQKALEEMKANAESDVRVRLARAKTGAVDVALTVEELEAKVQELESQKGDSDSKLEELNAEIDRLQARIQEMGGPEAATDEQGELVELLKSRTTNEAHNTEISEQQKDTLAMLMEARLGEIERLQEARDAVRLEMLQVKKNGGTDVGPQEECINKLEEQLAAARADCEKMSEKAAEVGMGKIFRAAILALHRQDEDSMVSFLQDQLNILQATSAADAAEVKRLEAESVDALQKAQQAADEAKAAAEDALQEKMEHVQAIAAERDAAQSEARRLTEQMGSSKEDLMEKQEAIAAIIRSEMQSWEDKLQKADESERVLKKSFEDMGVSMQDMMAMITKGGGFGGKDICHFVNLCEDAHDDGLIYLIPEGTTKVKKYEDDDEEVCIKLDGDSIRPVHAVLESLQSTGVTIRSAADDAVLWVNGQAVEFGAGSVRLEHGARVIFGSDFVFRFVDPKGKKAKKVSAAATGGFDDKGVIDWHYAMAELSRKNGVDAEEEIRKAREKFNDEMAEKEAKLAEEQKMLEDKMELERSQYEKQIEELKKGARASDPEKLKEEQLQTQLTLQKFKSKLDMQRSRAQWVRAAFTAGKDSRFELDIRFSRQQMAELQPRLVEANRIAASLGVQYAFHFIDAIDPRARRQDANVEEKMVEDSKRLLLQVKVENSKNQKLQLWSLQKFRDRFVKMLAYANKQPAQRAADEETAIFWDDFEHALVGTAAIGVTPLLKMDMVRELVTLRDFSGNITGAVEVTMQMFMSNKPSLARISTSAGNPLEILKDKEVTGVVTFGRLTYENAASSNWSSFFVRFSWFDTDGRMDNFSPNALAEDLKYTFEFKQICSEGFLKFLESGVMAIQVRAYEKGVAAGELELVKQKLKATQDELKRLKDLMAEERAVFEEELEARVEAAKAEERARCDAETEERLAQVRATKEESAPAPEHGEEAKQPPPPPQPLQPQPAQPPAPAQPAPPKEVDKQPQPAQPRPPLQPLPPKEVKSDEPWLDVRGGSLEEVKAELVKARGQVFKILQDKEQLQHKLTRIEGRHANLPGHIDEVDPSEVRHADLEQAHQHILYLEMKVKAGEELEKKNEELEGRLRDAQMSAKQSNDQKPAVCEVM</sequence>
<keyword evidence="4 5" id="KW-0505">Motor protein</keyword>
<dbReference type="Gene3D" id="3.40.850.10">
    <property type="entry name" value="Kinesin motor domain"/>
    <property type="match status" value="1"/>
</dbReference>
<evidence type="ECO:0000259" key="8">
    <source>
        <dbReference type="PROSITE" id="PS50067"/>
    </source>
</evidence>
<feature type="coiled-coil region" evidence="6">
    <location>
        <begin position="875"/>
        <end position="935"/>
    </location>
</feature>
<dbReference type="PRINTS" id="PR00380">
    <property type="entry name" value="KINESINHEAVY"/>
</dbReference>
<dbReference type="GO" id="GO:0003777">
    <property type="term" value="F:microtubule motor activity"/>
    <property type="evidence" value="ECO:0007669"/>
    <property type="project" value="InterPro"/>
</dbReference>
<dbReference type="OrthoDB" id="435201at2759"/>
<keyword evidence="10" id="KW-1185">Reference proteome</keyword>
<dbReference type="InterPro" id="IPR027417">
    <property type="entry name" value="P-loop_NTPase"/>
</dbReference>
<feature type="coiled-coil region" evidence="6">
    <location>
        <begin position="615"/>
        <end position="707"/>
    </location>
</feature>
<dbReference type="PANTHER" id="PTHR47968:SF75">
    <property type="entry name" value="CENTROMERE-ASSOCIATED PROTEIN E"/>
    <property type="match status" value="1"/>
</dbReference>
<evidence type="ECO:0000256" key="6">
    <source>
        <dbReference type="SAM" id="Coils"/>
    </source>
</evidence>
<dbReference type="GO" id="GO:0005524">
    <property type="term" value="F:ATP binding"/>
    <property type="evidence" value="ECO:0007669"/>
    <property type="project" value="UniProtKB-UniRule"/>
</dbReference>
<evidence type="ECO:0000256" key="3">
    <source>
        <dbReference type="ARBA" id="ARBA00023054"/>
    </source>
</evidence>
<feature type="compositionally biased region" description="Basic and acidic residues" evidence="7">
    <location>
        <begin position="1314"/>
        <end position="1332"/>
    </location>
</feature>
<dbReference type="InterPro" id="IPR036961">
    <property type="entry name" value="Kinesin_motor_dom_sf"/>
</dbReference>